<dbReference type="Proteomes" id="UP000199180">
    <property type="component" value="Unassembled WGS sequence"/>
</dbReference>
<feature type="domain" description="NADP-dependent oxidoreductase" evidence="7">
    <location>
        <begin position="14"/>
        <end position="257"/>
    </location>
</feature>
<dbReference type="SUPFAM" id="SSF51430">
    <property type="entry name" value="NAD(P)-linked oxidoreductase"/>
    <property type="match status" value="1"/>
</dbReference>
<evidence type="ECO:0000256" key="2">
    <source>
        <dbReference type="ARBA" id="ARBA00022857"/>
    </source>
</evidence>
<protein>
    <submittedName>
        <fullName evidence="8">Aldo/keto reductase</fullName>
    </submittedName>
</protein>
<dbReference type="PANTHER" id="PTHR43827:SF3">
    <property type="entry name" value="NADP-DEPENDENT OXIDOREDUCTASE DOMAIN-CONTAINING PROTEIN"/>
    <property type="match status" value="1"/>
</dbReference>
<keyword evidence="2" id="KW-0521">NADP</keyword>
<dbReference type="InterPro" id="IPR036812">
    <property type="entry name" value="NAD(P)_OxRdtase_dom_sf"/>
</dbReference>
<dbReference type="GO" id="GO:0016616">
    <property type="term" value="F:oxidoreductase activity, acting on the CH-OH group of donors, NAD or NADP as acceptor"/>
    <property type="evidence" value="ECO:0007669"/>
    <property type="project" value="UniProtKB-ARBA"/>
</dbReference>
<dbReference type="Pfam" id="PF00248">
    <property type="entry name" value="Aldo_ket_red"/>
    <property type="match status" value="1"/>
</dbReference>
<evidence type="ECO:0000313" key="8">
    <source>
        <dbReference type="EMBL" id="SET33214.1"/>
    </source>
</evidence>
<keyword evidence="9" id="KW-1185">Reference proteome</keyword>
<dbReference type="AlphaFoldDB" id="A0A1I0DL58"/>
<feature type="binding site" evidence="5">
    <location>
        <position position="105"/>
    </location>
    <ligand>
        <name>substrate</name>
    </ligand>
</feature>
<reference evidence="8 9" key="1">
    <citation type="submission" date="2016-10" db="EMBL/GenBank/DDBJ databases">
        <authorList>
            <person name="de Groot N.N."/>
        </authorList>
    </citation>
    <scope>NUCLEOTIDE SEQUENCE [LARGE SCALE GENOMIC DNA]</scope>
    <source>
        <strain evidence="8 9">DSM 17862</strain>
    </source>
</reference>
<dbReference type="PRINTS" id="PR00069">
    <property type="entry name" value="ALDKETRDTASE"/>
</dbReference>
<keyword evidence="3" id="KW-0560">Oxidoreductase</keyword>
<proteinExistence type="inferred from homology"/>
<evidence type="ECO:0000256" key="5">
    <source>
        <dbReference type="PIRSR" id="PIRSR000097-2"/>
    </source>
</evidence>
<evidence type="ECO:0000259" key="7">
    <source>
        <dbReference type="Pfam" id="PF00248"/>
    </source>
</evidence>
<feature type="site" description="Lowers pKa of active site Tyr" evidence="6">
    <location>
        <position position="72"/>
    </location>
</feature>
<dbReference type="PIRSF" id="PIRSF000097">
    <property type="entry name" value="AKR"/>
    <property type="match status" value="1"/>
</dbReference>
<comment type="similarity">
    <text evidence="1">Belongs to the aldo/keto reductase family.</text>
</comment>
<dbReference type="RefSeq" id="WP_090733829.1">
    <property type="nucleotide sequence ID" value="NZ_FOHO01000004.1"/>
</dbReference>
<organism evidence="8 9">
    <name type="scientific">Paracoccus homiensis</name>
    <dbReference type="NCBI Taxonomy" id="364199"/>
    <lineage>
        <taxon>Bacteria</taxon>
        <taxon>Pseudomonadati</taxon>
        <taxon>Pseudomonadota</taxon>
        <taxon>Alphaproteobacteria</taxon>
        <taxon>Rhodobacterales</taxon>
        <taxon>Paracoccaceae</taxon>
        <taxon>Paracoccus</taxon>
    </lineage>
</organism>
<accession>A0A1I0DL58</accession>
<gene>
    <name evidence="8" type="ORF">SAMN04489858_104199</name>
</gene>
<name>A0A1I0DL58_9RHOB</name>
<dbReference type="OrthoDB" id="9768793at2"/>
<dbReference type="InterPro" id="IPR023210">
    <property type="entry name" value="NADP_OxRdtase_dom"/>
</dbReference>
<dbReference type="PROSITE" id="PS00063">
    <property type="entry name" value="ALDOKETO_REDUCTASE_3"/>
    <property type="match status" value="1"/>
</dbReference>
<evidence type="ECO:0000256" key="4">
    <source>
        <dbReference type="PIRSR" id="PIRSR000097-1"/>
    </source>
</evidence>
<dbReference type="Gene3D" id="3.20.20.100">
    <property type="entry name" value="NADP-dependent oxidoreductase domain"/>
    <property type="match status" value="1"/>
</dbReference>
<evidence type="ECO:0000256" key="3">
    <source>
        <dbReference type="ARBA" id="ARBA00023002"/>
    </source>
</evidence>
<sequence>MSILNIGPAAIPSLGLGTFKMKEGEAREITKAALAEGYRHIDTAQAYENEIEVGEGIRASATPRDQIFLTTKILPRDFAAADFRKAAEASLKALGTDYVDLLLLHWPSKEVALSETLPVLDQLIDEGKVRFGGVSNFTIPMLEQARDILQAPLAANQVEMHPFIDQTRLRAFMQQADIPLQAYAPLAQGRVMENAVMAEIAETHQTSAAAIAVAWLLHKPGVIALPKTAKPSRLAGNLAAAEIALSPDQIARIDALVRPDGRIVAPEGLAPDWDD</sequence>
<dbReference type="STRING" id="364199.SAMN04489858_104199"/>
<dbReference type="InterPro" id="IPR020471">
    <property type="entry name" value="AKR"/>
</dbReference>
<dbReference type="EMBL" id="FOHO01000004">
    <property type="protein sequence ID" value="SET33214.1"/>
    <property type="molecule type" value="Genomic_DNA"/>
</dbReference>
<evidence type="ECO:0000313" key="9">
    <source>
        <dbReference type="Proteomes" id="UP000199180"/>
    </source>
</evidence>
<dbReference type="PROSITE" id="PS00798">
    <property type="entry name" value="ALDOKETO_REDUCTASE_1"/>
    <property type="match status" value="1"/>
</dbReference>
<dbReference type="PANTHER" id="PTHR43827">
    <property type="entry name" value="2,5-DIKETO-D-GLUCONIC ACID REDUCTASE"/>
    <property type="match status" value="1"/>
</dbReference>
<evidence type="ECO:0000256" key="1">
    <source>
        <dbReference type="ARBA" id="ARBA00007905"/>
    </source>
</evidence>
<dbReference type="InterPro" id="IPR018170">
    <property type="entry name" value="Aldo/ket_reductase_CS"/>
</dbReference>
<feature type="active site" description="Proton donor" evidence="4">
    <location>
        <position position="47"/>
    </location>
</feature>
<evidence type="ECO:0000256" key="6">
    <source>
        <dbReference type="PIRSR" id="PIRSR000097-3"/>
    </source>
</evidence>